<dbReference type="FunFam" id="3.30.70.2460:FF:000001">
    <property type="entry name" value="DNA repair protein Rad4 family"/>
    <property type="match status" value="1"/>
</dbReference>
<organism evidence="11 12">
    <name type="scientific">Aspergillus ibericus CBS 121593</name>
    <dbReference type="NCBI Taxonomy" id="1448316"/>
    <lineage>
        <taxon>Eukaryota</taxon>
        <taxon>Fungi</taxon>
        <taxon>Dikarya</taxon>
        <taxon>Ascomycota</taxon>
        <taxon>Pezizomycotina</taxon>
        <taxon>Eurotiomycetes</taxon>
        <taxon>Eurotiomycetidae</taxon>
        <taxon>Eurotiales</taxon>
        <taxon>Aspergillaceae</taxon>
        <taxon>Aspergillus</taxon>
        <taxon>Aspergillus subgen. Circumdati</taxon>
    </lineage>
</organism>
<dbReference type="PANTHER" id="PTHR12135">
    <property type="entry name" value="DNA REPAIR PROTEIN XP-C / RAD4"/>
    <property type="match status" value="1"/>
</dbReference>
<dbReference type="AlphaFoldDB" id="A0A395H5S5"/>
<dbReference type="InterPro" id="IPR036985">
    <property type="entry name" value="Transglutaminase-like_sf"/>
</dbReference>
<dbReference type="SUPFAM" id="SSF54001">
    <property type="entry name" value="Cysteine proteinases"/>
    <property type="match status" value="1"/>
</dbReference>
<dbReference type="GO" id="GO:0071942">
    <property type="term" value="C:XPC complex"/>
    <property type="evidence" value="ECO:0007669"/>
    <property type="project" value="TreeGrafter"/>
</dbReference>
<dbReference type="OrthoDB" id="300780at2759"/>
<dbReference type="InterPro" id="IPR018325">
    <property type="entry name" value="Rad4/PNGase_transGLS-fold"/>
</dbReference>
<dbReference type="STRING" id="1448316.A0A395H5S5"/>
<dbReference type="InterPro" id="IPR018326">
    <property type="entry name" value="Rad4_beta-hairpin_dom1"/>
</dbReference>
<evidence type="ECO:0000259" key="8">
    <source>
        <dbReference type="SMART" id="SM01030"/>
    </source>
</evidence>
<evidence type="ECO:0000259" key="10">
    <source>
        <dbReference type="SMART" id="SM01032"/>
    </source>
</evidence>
<dbReference type="InterPro" id="IPR018327">
    <property type="entry name" value="BHD_2"/>
</dbReference>
<dbReference type="SMART" id="SM01031">
    <property type="entry name" value="BHD_2"/>
    <property type="match status" value="1"/>
</dbReference>
<dbReference type="GO" id="GO:0003684">
    <property type="term" value="F:damaged DNA binding"/>
    <property type="evidence" value="ECO:0007669"/>
    <property type="project" value="InterPro"/>
</dbReference>
<accession>A0A395H5S5</accession>
<dbReference type="InterPro" id="IPR038765">
    <property type="entry name" value="Papain-like_cys_pep_sf"/>
</dbReference>
<evidence type="ECO:0000256" key="1">
    <source>
        <dbReference type="ARBA" id="ARBA00004123"/>
    </source>
</evidence>
<feature type="compositionally biased region" description="Polar residues" evidence="7">
    <location>
        <begin position="64"/>
        <end position="82"/>
    </location>
</feature>
<feature type="coiled-coil region" evidence="6">
    <location>
        <begin position="677"/>
        <end position="704"/>
    </location>
</feature>
<feature type="region of interest" description="Disordered" evidence="7">
    <location>
        <begin position="724"/>
        <end position="930"/>
    </location>
</feature>
<feature type="domain" description="Rad4 beta-hairpin" evidence="9">
    <location>
        <begin position="547"/>
        <end position="603"/>
    </location>
</feature>
<evidence type="ECO:0000256" key="3">
    <source>
        <dbReference type="ARBA" id="ARBA00022763"/>
    </source>
</evidence>
<dbReference type="PANTHER" id="PTHR12135:SF0">
    <property type="entry name" value="DNA REPAIR PROTEIN COMPLEMENTING XP-C CELLS"/>
    <property type="match status" value="1"/>
</dbReference>
<evidence type="ECO:0000256" key="5">
    <source>
        <dbReference type="ARBA" id="ARBA00023242"/>
    </source>
</evidence>
<dbReference type="SMART" id="SM01030">
    <property type="entry name" value="BHD_1"/>
    <property type="match status" value="1"/>
</dbReference>
<dbReference type="GO" id="GO:0000111">
    <property type="term" value="C:nucleotide-excision repair factor 2 complex"/>
    <property type="evidence" value="ECO:0007669"/>
    <property type="project" value="TreeGrafter"/>
</dbReference>
<dbReference type="InterPro" id="IPR004583">
    <property type="entry name" value="DNA_repair_Rad4"/>
</dbReference>
<keyword evidence="3" id="KW-0227">DNA damage</keyword>
<evidence type="ECO:0000259" key="9">
    <source>
        <dbReference type="SMART" id="SM01031"/>
    </source>
</evidence>
<proteinExistence type="inferred from homology"/>
<feature type="domain" description="Rad4 beta-hairpin" evidence="10">
    <location>
        <begin position="610"/>
        <end position="684"/>
    </location>
</feature>
<reference evidence="11 12" key="1">
    <citation type="submission" date="2018-02" db="EMBL/GenBank/DDBJ databases">
        <title>The genomes of Aspergillus section Nigri reveals drivers in fungal speciation.</title>
        <authorList>
            <consortium name="DOE Joint Genome Institute"/>
            <person name="Vesth T.C."/>
            <person name="Nybo J."/>
            <person name="Theobald S."/>
            <person name="Brandl J."/>
            <person name="Frisvad J.C."/>
            <person name="Nielsen K.F."/>
            <person name="Lyhne E.K."/>
            <person name="Kogle M.E."/>
            <person name="Kuo A."/>
            <person name="Riley R."/>
            <person name="Clum A."/>
            <person name="Nolan M."/>
            <person name="Lipzen A."/>
            <person name="Salamov A."/>
            <person name="Henrissat B."/>
            <person name="Wiebenga A."/>
            <person name="De vries R.P."/>
            <person name="Grigoriev I.V."/>
            <person name="Mortensen U.H."/>
            <person name="Andersen M.R."/>
            <person name="Baker S.E."/>
        </authorList>
    </citation>
    <scope>NUCLEOTIDE SEQUENCE [LARGE SCALE GENOMIC DNA]</scope>
    <source>
        <strain evidence="11 12">CBS 121593</strain>
    </source>
</reference>
<feature type="compositionally biased region" description="Polar residues" evidence="7">
    <location>
        <begin position="883"/>
        <end position="903"/>
    </location>
</feature>
<comment type="similarity">
    <text evidence="2">Belongs to the XPC family.</text>
</comment>
<dbReference type="GO" id="GO:0006289">
    <property type="term" value="P:nucleotide-excision repair"/>
    <property type="evidence" value="ECO:0007669"/>
    <property type="project" value="InterPro"/>
</dbReference>
<name>A0A395H5S5_9EURO</name>
<dbReference type="GO" id="GO:0003697">
    <property type="term" value="F:single-stranded DNA binding"/>
    <property type="evidence" value="ECO:0007669"/>
    <property type="project" value="TreeGrafter"/>
</dbReference>
<keyword evidence="4" id="KW-0234">DNA repair</keyword>
<dbReference type="FunFam" id="2.20.20.110:FF:000003">
    <property type="entry name" value="Putative DNA repair protein Rad4"/>
    <property type="match status" value="1"/>
</dbReference>
<evidence type="ECO:0000313" key="11">
    <source>
        <dbReference type="EMBL" id="RAL02495.1"/>
    </source>
</evidence>
<evidence type="ECO:0000256" key="6">
    <source>
        <dbReference type="SAM" id="Coils"/>
    </source>
</evidence>
<feature type="compositionally biased region" description="Basic and acidic residues" evidence="7">
    <location>
        <begin position="37"/>
        <end position="54"/>
    </location>
</feature>
<dbReference type="GO" id="GO:0005737">
    <property type="term" value="C:cytoplasm"/>
    <property type="evidence" value="ECO:0007669"/>
    <property type="project" value="TreeGrafter"/>
</dbReference>
<dbReference type="Gene3D" id="3.90.260.10">
    <property type="entry name" value="Transglutaminase-like"/>
    <property type="match status" value="1"/>
</dbReference>
<keyword evidence="5" id="KW-0539">Nucleus</keyword>
<dbReference type="InterPro" id="IPR042488">
    <property type="entry name" value="Rad4_BHD3_sf"/>
</dbReference>
<dbReference type="VEuPathDB" id="FungiDB:BO80DRAFT_36527"/>
<feature type="region of interest" description="Disordered" evidence="7">
    <location>
        <begin position="307"/>
        <end position="368"/>
    </location>
</feature>
<gene>
    <name evidence="11" type="ORF">BO80DRAFT_36527</name>
</gene>
<keyword evidence="12" id="KW-1185">Reference proteome</keyword>
<feature type="region of interest" description="Disordered" evidence="7">
    <location>
        <begin position="1"/>
        <end position="103"/>
    </location>
</feature>
<comment type="subcellular location">
    <subcellularLocation>
        <location evidence="1">Nucleus</location>
    </subcellularLocation>
</comment>
<feature type="compositionally biased region" description="Polar residues" evidence="7">
    <location>
        <begin position="862"/>
        <end position="871"/>
    </location>
</feature>
<dbReference type="GeneID" id="37221054"/>
<dbReference type="SMART" id="SM01032">
    <property type="entry name" value="BHD_3"/>
    <property type="match status" value="1"/>
</dbReference>
<sequence length="930" mass="104925">MARRTPTTRSARGGASSRLRRRHDDQEHEIPAVYREMLAEAEAREPSRPEDGQPLKRRRLAGQKSVSSPRPLSREVTPQDNQPAVPHVQTVYDSPSSSDESDMEWEEVDINQTSYNNQSDDTSIQVTLDRPEDRKRKVVSRRRVVTAAEKQLRLNIHKVHLLCLLRHVQIRNLWCNDEEVQGFLKRMLSKQIISLLHPSEKRPQQTRSTTFVDGLNQASDAFNRRFRVTAPGLRRPFWIDYPDSLKQRAEHIISDAEVFLSREDFLKQARTMQGSRDFGAQLFCALLRSVGVEARLVCSLQPLPFSGTTKDMPPGIPGNAVPTPDSPDRSGGAESQLSRRSNTRRLARPQFAPSRPGTPTRSSPNPIRESSHPIFWVEALNEAVNKWIPIDTLVTKSLAKPSKFEPPASDPYNLMSYVVAFEDDASARDVTRRYVKAFNAKTRKLRIESVKNHVNWWNRALRFYEKPFLEDRDELEISELTSKTAAEPMPRNIQDFKGHPFYALERHLRRNEVVFPKRVIGQVSLGKSGSKNQILEPVYRRSDVHALRSADRWYRLGRDIKTGEQPLKRVASRKPQEPFDDEDESVAETPLYAYYQTQIYVPPPVVRGKIPKNIYGNLDVFVPSMVPPGGVHITRPDAAHAARILAIDYADAVTGFNFKGRHGTAILQGVVIASEYREALEEVIECLESEKMQAELERKSAEALRLWKHFLLRLRIAERVKGYTVEGERETEAADENSQALDPEEFGGGFLPEPEEATLDNMVPSKTQEPTDRDVSMSAAPDDELGGGFIPEASADETPLPQSNNPRRGHTNRPADPPQYSLVVVPKIETPDQAPSIQAFTGAPRDTGLLTETQPEDLGYPSQVTNHTLDTSFVKATPKILETHQTSSQAESRSPTPGITSQDTHSDEETSLLSQDPEDEDAIPEWLMSD</sequence>
<evidence type="ECO:0000256" key="7">
    <source>
        <dbReference type="SAM" id="MobiDB-lite"/>
    </source>
</evidence>
<dbReference type="Pfam" id="PF10404">
    <property type="entry name" value="BHD_2"/>
    <property type="match status" value="1"/>
</dbReference>
<dbReference type="InterPro" id="IPR018328">
    <property type="entry name" value="Rad4_beta-hairpin_dom3"/>
</dbReference>
<feature type="compositionally biased region" description="Low complexity" evidence="7">
    <location>
        <begin position="353"/>
        <end position="366"/>
    </location>
</feature>
<dbReference type="EMBL" id="KZ824431">
    <property type="protein sequence ID" value="RAL02495.1"/>
    <property type="molecule type" value="Genomic_DNA"/>
</dbReference>
<dbReference type="Pfam" id="PF10405">
    <property type="entry name" value="BHD_3"/>
    <property type="match status" value="1"/>
</dbReference>
<dbReference type="Proteomes" id="UP000249402">
    <property type="component" value="Unassembled WGS sequence"/>
</dbReference>
<evidence type="ECO:0000256" key="4">
    <source>
        <dbReference type="ARBA" id="ARBA00023204"/>
    </source>
</evidence>
<feature type="domain" description="Rad4 beta-hairpin" evidence="8">
    <location>
        <begin position="485"/>
        <end position="545"/>
    </location>
</feature>
<dbReference type="RefSeq" id="XP_025576822.1">
    <property type="nucleotide sequence ID" value="XM_025716189.1"/>
</dbReference>
<keyword evidence="6" id="KW-0175">Coiled coil</keyword>
<dbReference type="Gene3D" id="2.20.20.110">
    <property type="entry name" value="Rad4, beta-hairpin domain BHD1"/>
    <property type="match status" value="1"/>
</dbReference>
<evidence type="ECO:0000313" key="12">
    <source>
        <dbReference type="Proteomes" id="UP000249402"/>
    </source>
</evidence>
<dbReference type="Gene3D" id="3.30.60.290">
    <property type="entry name" value="Rad4, beta-hairpin domain BHD2"/>
    <property type="match status" value="1"/>
</dbReference>
<dbReference type="Gene3D" id="3.30.70.2460">
    <property type="entry name" value="Rad4, beta-hairpin domain BHD3"/>
    <property type="match status" value="1"/>
</dbReference>
<dbReference type="GO" id="GO:0006298">
    <property type="term" value="P:mismatch repair"/>
    <property type="evidence" value="ECO:0007669"/>
    <property type="project" value="TreeGrafter"/>
</dbReference>
<protein>
    <submittedName>
        <fullName evidence="11">Rad4-domain-containing protein</fullName>
    </submittedName>
</protein>
<dbReference type="Pfam" id="PF10403">
    <property type="entry name" value="BHD_1"/>
    <property type="match status" value="1"/>
</dbReference>
<dbReference type="Pfam" id="PF03835">
    <property type="entry name" value="Rad4"/>
    <property type="match status" value="1"/>
</dbReference>
<evidence type="ECO:0000256" key="2">
    <source>
        <dbReference type="ARBA" id="ARBA00009525"/>
    </source>
</evidence>